<proteinExistence type="predicted"/>
<dbReference type="VEuPathDB" id="FungiDB:BD410DRAFT_691109"/>
<organism evidence="1 2">
    <name type="scientific">Rickenella mellea</name>
    <dbReference type="NCBI Taxonomy" id="50990"/>
    <lineage>
        <taxon>Eukaryota</taxon>
        <taxon>Fungi</taxon>
        <taxon>Dikarya</taxon>
        <taxon>Basidiomycota</taxon>
        <taxon>Agaricomycotina</taxon>
        <taxon>Agaricomycetes</taxon>
        <taxon>Hymenochaetales</taxon>
        <taxon>Rickenellaceae</taxon>
        <taxon>Rickenella</taxon>
    </lineage>
</organism>
<sequence length="139" mass="15835">DACNKCQAIGSSRLYLDLKRRAGDNVPHTNTPHQYLNNLQLRHRLQTKTDDVNAAKLNILSVGRRLGTATQVLDDHKRLVMTIAKADVKGIHRLIATSVRQNISVRQIIERLKNAMEHVYRPRGYTEAEFAMARLCHNI</sequence>
<dbReference type="EMBL" id="ML170185">
    <property type="protein sequence ID" value="TDL20788.1"/>
    <property type="molecule type" value="Genomic_DNA"/>
</dbReference>
<evidence type="ECO:0000313" key="2">
    <source>
        <dbReference type="Proteomes" id="UP000294933"/>
    </source>
</evidence>
<dbReference type="Proteomes" id="UP000294933">
    <property type="component" value="Unassembled WGS sequence"/>
</dbReference>
<dbReference type="AlphaFoldDB" id="A0A4Y7Q0M9"/>
<evidence type="ECO:0000313" key="1">
    <source>
        <dbReference type="EMBL" id="TDL20788.1"/>
    </source>
</evidence>
<protein>
    <submittedName>
        <fullName evidence="1">Uncharacterized protein</fullName>
    </submittedName>
</protein>
<keyword evidence="2" id="KW-1185">Reference proteome</keyword>
<feature type="non-terminal residue" evidence="1">
    <location>
        <position position="139"/>
    </location>
</feature>
<gene>
    <name evidence="1" type="ORF">BD410DRAFT_691109</name>
</gene>
<feature type="non-terminal residue" evidence="1">
    <location>
        <position position="1"/>
    </location>
</feature>
<name>A0A4Y7Q0M9_9AGAM</name>
<reference evidence="1 2" key="1">
    <citation type="submission" date="2018-06" db="EMBL/GenBank/DDBJ databases">
        <title>A transcriptomic atlas of mushroom development highlights an independent origin of complex multicellularity.</title>
        <authorList>
            <consortium name="DOE Joint Genome Institute"/>
            <person name="Krizsan K."/>
            <person name="Almasi E."/>
            <person name="Merenyi Z."/>
            <person name="Sahu N."/>
            <person name="Viragh M."/>
            <person name="Koszo T."/>
            <person name="Mondo S."/>
            <person name="Kiss B."/>
            <person name="Balint B."/>
            <person name="Kues U."/>
            <person name="Barry K."/>
            <person name="Hegedus J.C."/>
            <person name="Henrissat B."/>
            <person name="Johnson J."/>
            <person name="Lipzen A."/>
            <person name="Ohm R."/>
            <person name="Nagy I."/>
            <person name="Pangilinan J."/>
            <person name="Yan J."/>
            <person name="Xiong Y."/>
            <person name="Grigoriev I.V."/>
            <person name="Hibbett D.S."/>
            <person name="Nagy L.G."/>
        </authorList>
    </citation>
    <scope>NUCLEOTIDE SEQUENCE [LARGE SCALE GENOMIC DNA]</scope>
    <source>
        <strain evidence="1 2">SZMC22713</strain>
    </source>
</reference>
<accession>A0A4Y7Q0M9</accession>
<dbReference type="OrthoDB" id="2691851at2759"/>